<protein>
    <submittedName>
        <fullName evidence="1">Uncharacterized protein</fullName>
    </submittedName>
</protein>
<evidence type="ECO:0000313" key="1">
    <source>
        <dbReference type="EMBL" id="KAI4318480.1"/>
    </source>
</evidence>
<sequence>MAPGTIRKALGAVKDQTTINLAKVGNGRASISDLEVTIVKATGHDEYPADEKHVREILSLTCYSRARISFCVGILSRRLGKTRNWTVALKTLILIQRLLADGDPAYEQEIFFATRGGTRLLNLSDFRDSSRSNPWDYSAFVRTYALYLDGGLEYRMRGRRGKHIEYGPEGETMSPPDGKVTPTQEMKIEQIFSRMHHLQQILERFLACKPTGGARDNRIVFIALYPIVKESFHIYYDLTEIIAILVERFMGLDIANCVKIYEFFERLQKQFEELDVFYCWCKNAGVARSGDYPEIEKITQKKLDVMDEFIKEKTALARGRLKESFVAHEEETPVPESPKEAKEKVDINEMKALPAPEEAKLLEEDPEPEHEEKNEEVQKEADLLNFGEDALTNEEHDEKLALALFDGGAQPTTTDSTASPWEPCNMADWEAALVESVSKLSNQRTALAGGFDMLLLDGMYQHNTANASMATMNGGGGSASSVALGSAGRPATLALPAPSTGGNGCTTAAGGGDPFAASVTVAPPSYVQMSDMERKQKLLLEEQLMWQQYARNGMQAGQVQVIGMTNQNSYAYNMGAYYHPRNY</sequence>
<name>A0ACB9M444_9MYRT</name>
<gene>
    <name evidence="1" type="ORF">MLD38_032178</name>
</gene>
<accession>A0ACB9M444</accession>
<dbReference type="EMBL" id="CM042889">
    <property type="protein sequence ID" value="KAI4318480.1"/>
    <property type="molecule type" value="Genomic_DNA"/>
</dbReference>
<keyword evidence="2" id="KW-1185">Reference proteome</keyword>
<dbReference type="Proteomes" id="UP001057402">
    <property type="component" value="Chromosome 10"/>
</dbReference>
<reference evidence="2" key="1">
    <citation type="journal article" date="2023" name="Front. Plant Sci.">
        <title>Chromosomal-level genome assembly of Melastoma candidum provides insights into trichome evolution.</title>
        <authorList>
            <person name="Zhong Y."/>
            <person name="Wu W."/>
            <person name="Sun C."/>
            <person name="Zou P."/>
            <person name="Liu Y."/>
            <person name="Dai S."/>
            <person name="Zhou R."/>
        </authorList>
    </citation>
    <scope>NUCLEOTIDE SEQUENCE [LARGE SCALE GENOMIC DNA]</scope>
</reference>
<evidence type="ECO:0000313" key="2">
    <source>
        <dbReference type="Proteomes" id="UP001057402"/>
    </source>
</evidence>
<comment type="caution">
    <text evidence="1">The sequence shown here is derived from an EMBL/GenBank/DDBJ whole genome shotgun (WGS) entry which is preliminary data.</text>
</comment>
<organism evidence="1 2">
    <name type="scientific">Melastoma candidum</name>
    <dbReference type="NCBI Taxonomy" id="119954"/>
    <lineage>
        <taxon>Eukaryota</taxon>
        <taxon>Viridiplantae</taxon>
        <taxon>Streptophyta</taxon>
        <taxon>Embryophyta</taxon>
        <taxon>Tracheophyta</taxon>
        <taxon>Spermatophyta</taxon>
        <taxon>Magnoliopsida</taxon>
        <taxon>eudicotyledons</taxon>
        <taxon>Gunneridae</taxon>
        <taxon>Pentapetalae</taxon>
        <taxon>rosids</taxon>
        <taxon>malvids</taxon>
        <taxon>Myrtales</taxon>
        <taxon>Melastomataceae</taxon>
        <taxon>Melastomatoideae</taxon>
        <taxon>Melastomateae</taxon>
        <taxon>Melastoma</taxon>
    </lineage>
</organism>
<proteinExistence type="predicted"/>